<accession>A0AAJ8BP77</accession>
<reference evidence="2" key="1">
    <citation type="submission" date="2025-02" db="EMBL/GenBank/DDBJ databases">
        <authorList>
            <consortium name="NCBI Genome Project"/>
        </authorList>
    </citation>
    <scope>NUCLEOTIDE SEQUENCE</scope>
</reference>
<reference evidence="2" key="2">
    <citation type="submission" date="2025-08" db="UniProtKB">
        <authorList>
            <consortium name="RefSeq"/>
        </authorList>
    </citation>
    <scope>IDENTIFICATION</scope>
</reference>
<dbReference type="PANTHER" id="PTHR39474">
    <property type="entry name" value="UNNAMED PRODUCT"/>
    <property type="match status" value="1"/>
</dbReference>
<name>A0AAJ8BP77_ASPNG</name>
<feature type="region of interest" description="Disordered" evidence="1">
    <location>
        <begin position="146"/>
        <end position="179"/>
    </location>
</feature>
<sequence length="260" mass="29130">MYGAASISEQIQATARQLDKRKNVPNVLESSFRLRPPSLHIPRFRRRHHHPSFLLINQIPPSPTLHNNQTTNRNNIMYMSSTLTRASLINLLLTTTARIAPASATATLTTTTYTPRHFLHQATLPLHPHCSAIHLYNNAITTTTNRYQKEQSSHYSTMSTPNDQQTQTQTQNQQEGDDQQKPILALPDAESATKLDVSGDGSAVALDHLGPVVVNQDGTLSRISNWEAMTEIEKKNTLRVLGKRNKMRLEALKKERGEGN</sequence>
<dbReference type="VEuPathDB" id="FungiDB:An04g00520"/>
<dbReference type="KEGG" id="ang:An04g00520"/>
<evidence type="ECO:0008006" key="3">
    <source>
        <dbReference type="Google" id="ProtNLM"/>
    </source>
</evidence>
<protein>
    <recommendedName>
        <fullName evidence="3">Fungal specific transcription factor domain family protein</fullName>
    </recommendedName>
</protein>
<organism evidence="2">
    <name type="scientific">Aspergillus niger</name>
    <dbReference type="NCBI Taxonomy" id="5061"/>
    <lineage>
        <taxon>Eukaryota</taxon>
        <taxon>Fungi</taxon>
        <taxon>Dikarya</taxon>
        <taxon>Ascomycota</taxon>
        <taxon>Pezizomycotina</taxon>
        <taxon>Eurotiomycetes</taxon>
        <taxon>Eurotiomycetidae</taxon>
        <taxon>Eurotiales</taxon>
        <taxon>Aspergillaceae</taxon>
        <taxon>Aspergillus</taxon>
        <taxon>Aspergillus subgen. Circumdati</taxon>
    </lineage>
</organism>
<gene>
    <name evidence="2" type="ORF">An04g00520</name>
</gene>
<proteinExistence type="predicted"/>
<evidence type="ECO:0000256" key="1">
    <source>
        <dbReference type="SAM" id="MobiDB-lite"/>
    </source>
</evidence>
<dbReference type="AlphaFoldDB" id="A0AAJ8BP77"/>
<feature type="compositionally biased region" description="Polar residues" evidence="1">
    <location>
        <begin position="153"/>
        <end position="162"/>
    </location>
</feature>
<dbReference type="GeneID" id="84590794"/>
<evidence type="ECO:0000313" key="2">
    <source>
        <dbReference type="RefSeq" id="XP_059600433.1"/>
    </source>
</evidence>
<dbReference type="RefSeq" id="XP_059600433.1">
    <property type="nucleotide sequence ID" value="XM_059747259.1"/>
</dbReference>
<dbReference type="PANTHER" id="PTHR39474:SF1">
    <property type="entry name" value="FUNGAL SPECIFIC TRANSCRIPTION FACTOR"/>
    <property type="match status" value="1"/>
</dbReference>
<feature type="compositionally biased region" description="Low complexity" evidence="1">
    <location>
        <begin position="163"/>
        <end position="174"/>
    </location>
</feature>